<gene>
    <name evidence="1" type="ORF">DILT_LOCUS11158</name>
</gene>
<organism evidence="1 2">
    <name type="scientific">Dibothriocephalus latus</name>
    <name type="common">Fish tapeworm</name>
    <name type="synonym">Diphyllobothrium latum</name>
    <dbReference type="NCBI Taxonomy" id="60516"/>
    <lineage>
        <taxon>Eukaryota</taxon>
        <taxon>Metazoa</taxon>
        <taxon>Spiralia</taxon>
        <taxon>Lophotrochozoa</taxon>
        <taxon>Platyhelminthes</taxon>
        <taxon>Cestoda</taxon>
        <taxon>Eucestoda</taxon>
        <taxon>Diphyllobothriidea</taxon>
        <taxon>Diphyllobothriidae</taxon>
        <taxon>Dibothriocephalus</taxon>
    </lineage>
</organism>
<dbReference type="AlphaFoldDB" id="A0A3P7LUM0"/>
<sequence>MDLTALFETSFSEPQWLVWIAARFMYWDERQNEEYRGDTGPFTIKINPIKILSVRSMESAKVFSDSILAGTHITYRDYAFTGMVAVDRTLETTSPVVGVVDTGGGRCHRRGGYDRDYRGGGDRRWQRRAGEKGAVQLVNLLDLRVADGADSYADCALKRLGVGVVSRSRSFGFGNEQPIRY</sequence>
<accession>A0A3P7LUM0</accession>
<evidence type="ECO:0000313" key="2">
    <source>
        <dbReference type="Proteomes" id="UP000281553"/>
    </source>
</evidence>
<reference evidence="1 2" key="1">
    <citation type="submission" date="2018-11" db="EMBL/GenBank/DDBJ databases">
        <authorList>
            <consortium name="Pathogen Informatics"/>
        </authorList>
    </citation>
    <scope>NUCLEOTIDE SEQUENCE [LARGE SCALE GENOMIC DNA]</scope>
</reference>
<protein>
    <submittedName>
        <fullName evidence="1">Uncharacterized protein</fullName>
    </submittedName>
</protein>
<dbReference type="Proteomes" id="UP000281553">
    <property type="component" value="Unassembled WGS sequence"/>
</dbReference>
<name>A0A3P7LUM0_DIBLA</name>
<evidence type="ECO:0000313" key="1">
    <source>
        <dbReference type="EMBL" id="VDN15327.1"/>
    </source>
</evidence>
<proteinExistence type="predicted"/>
<dbReference type="EMBL" id="UYRU01062141">
    <property type="protein sequence ID" value="VDN15327.1"/>
    <property type="molecule type" value="Genomic_DNA"/>
</dbReference>
<feature type="non-terminal residue" evidence="1">
    <location>
        <position position="181"/>
    </location>
</feature>
<keyword evidence="2" id="KW-1185">Reference proteome</keyword>